<dbReference type="RefSeq" id="WP_080040434.1">
    <property type="nucleotide sequence ID" value="NZ_CP017717.1"/>
</dbReference>
<proteinExistence type="inferred from homology"/>
<evidence type="ECO:0000259" key="3">
    <source>
        <dbReference type="Pfam" id="PF13556"/>
    </source>
</evidence>
<accession>A0A1V0A215</accession>
<feature type="compositionally biased region" description="Gly residues" evidence="2">
    <location>
        <begin position="347"/>
        <end position="377"/>
    </location>
</feature>
<feature type="region of interest" description="Disordered" evidence="2">
    <location>
        <begin position="331"/>
        <end position="401"/>
    </location>
</feature>
<dbReference type="Pfam" id="PF17853">
    <property type="entry name" value="GGDEF_2"/>
    <property type="match status" value="1"/>
</dbReference>
<evidence type="ECO:0000259" key="4">
    <source>
        <dbReference type="Pfam" id="PF17853"/>
    </source>
</evidence>
<evidence type="ECO:0000256" key="2">
    <source>
        <dbReference type="SAM" id="MobiDB-lite"/>
    </source>
</evidence>
<evidence type="ECO:0000313" key="5">
    <source>
        <dbReference type="EMBL" id="AQZ64238.1"/>
    </source>
</evidence>
<dbReference type="KEGG" id="noa:BKM31_24730"/>
<gene>
    <name evidence="5" type="ORF">BKM31_24730</name>
</gene>
<dbReference type="InterPro" id="IPR025736">
    <property type="entry name" value="PucR_C-HTH_dom"/>
</dbReference>
<dbReference type="Pfam" id="PF13556">
    <property type="entry name" value="HTH_30"/>
    <property type="match status" value="1"/>
</dbReference>
<feature type="compositionally biased region" description="Low complexity" evidence="2">
    <location>
        <begin position="378"/>
        <end position="390"/>
    </location>
</feature>
<name>A0A1V0A215_9ACTN</name>
<sequence length="609" mass="63334">MRDRPRASLGRIIHDLGTTVLDVAASPGGLDAEVTGVHIYDPLDELIVPAGAILLAVGVQGAADICGLLARAPHAAGVVVKLPVDVDERVRAAVRETGVAVLGLTRAASWAQVAALLRSLLAEGELAEPGEGAHGDLFSLANAVCALLDAPVTIEDRSSRVLAYSGRQDEADRGRVETVLGRQVPERYLRLLDEQGVFRRLYQSQEPIHIELDDGSPINREAVAVRAGDEILGSIWVAVRDPLNAQRRRALSDAAKIVALRLLHERAGADTQRRLRADLLSTVLAGGADAAEAAGRLGIATTRLCVLAAQLTTPPSATASATALTGTPATATASASASATPSAPRSRGGGAGRRAGGGAGEGVPRGAGGGGVRGAGGQVAEQVAEQGAEQGADHAAESARAESDRQRFCDALALHVAAIHPKAAAALVGSVAYAVLPMTPGGDEEARAVRVAESFLARVGPRHAANIGVGRLAMSLAQVARSRADADRALRVLRTRGVAGRAAGYSEVHFESLLLQVADVAAAEEQAPTGPYRRLLDHDAEHGTELAATLEAYLDAFGDVSVAAARVHVHPNTFRYRLKRLAEIGGLDLDDPDARLTVQLQLRIFGRRH</sequence>
<dbReference type="Proteomes" id="UP000190797">
    <property type="component" value="Chromosome"/>
</dbReference>
<organism evidence="5 6">
    <name type="scientific">[Actinomadura] parvosata subsp. kistnae</name>
    <dbReference type="NCBI Taxonomy" id="1909395"/>
    <lineage>
        <taxon>Bacteria</taxon>
        <taxon>Bacillati</taxon>
        <taxon>Actinomycetota</taxon>
        <taxon>Actinomycetes</taxon>
        <taxon>Streptosporangiales</taxon>
        <taxon>Streptosporangiaceae</taxon>
        <taxon>Nonomuraea</taxon>
    </lineage>
</organism>
<feature type="compositionally biased region" description="Basic and acidic residues" evidence="2">
    <location>
        <begin position="391"/>
        <end position="401"/>
    </location>
</feature>
<feature type="compositionally biased region" description="Low complexity" evidence="2">
    <location>
        <begin position="331"/>
        <end position="344"/>
    </location>
</feature>
<dbReference type="PANTHER" id="PTHR33744:SF17">
    <property type="entry name" value="CONSERVED PROTEIN"/>
    <property type="match status" value="1"/>
</dbReference>
<dbReference type="Gene3D" id="1.10.10.2840">
    <property type="entry name" value="PucR C-terminal helix-turn-helix domain"/>
    <property type="match status" value="1"/>
</dbReference>
<protein>
    <submittedName>
        <fullName evidence="5">PucR family transcriptional regulator</fullName>
    </submittedName>
</protein>
<dbReference type="InterPro" id="IPR051448">
    <property type="entry name" value="CdaR-like_regulators"/>
</dbReference>
<dbReference type="InterPro" id="IPR042070">
    <property type="entry name" value="PucR_C-HTH_sf"/>
</dbReference>
<dbReference type="OrthoDB" id="3190266at2"/>
<comment type="similarity">
    <text evidence="1">Belongs to the CdaR family.</text>
</comment>
<dbReference type="InterPro" id="IPR041522">
    <property type="entry name" value="CdaR_GGDEF"/>
</dbReference>
<dbReference type="AlphaFoldDB" id="A0A1V0A215"/>
<evidence type="ECO:0000256" key="1">
    <source>
        <dbReference type="ARBA" id="ARBA00006754"/>
    </source>
</evidence>
<feature type="domain" description="CdaR GGDEF-like" evidence="4">
    <location>
        <begin position="392"/>
        <end position="492"/>
    </location>
</feature>
<evidence type="ECO:0000313" key="6">
    <source>
        <dbReference type="Proteomes" id="UP000190797"/>
    </source>
</evidence>
<feature type="domain" description="PucR C-terminal helix-turn-helix" evidence="3">
    <location>
        <begin position="546"/>
        <end position="604"/>
    </location>
</feature>
<dbReference type="PANTHER" id="PTHR33744">
    <property type="entry name" value="CARBOHYDRATE DIACID REGULATOR"/>
    <property type="match status" value="1"/>
</dbReference>
<dbReference type="STRING" id="1909395.BKM31_24730"/>
<dbReference type="EMBL" id="CP017717">
    <property type="protein sequence ID" value="AQZ64238.1"/>
    <property type="molecule type" value="Genomic_DNA"/>
</dbReference>
<keyword evidence="6" id="KW-1185">Reference proteome</keyword>
<reference evidence="6" key="1">
    <citation type="journal article" date="2017" name="Med. Chem. Commun.">
        <title>Nonomuraea sp. ATCC 55076 harbours the largest actinomycete chromosome to date and the kistamicin biosynthetic gene cluster.</title>
        <authorList>
            <person name="Nazari B."/>
            <person name="Forneris C.C."/>
            <person name="Gibson M.I."/>
            <person name="Moon K."/>
            <person name="Schramma K.R."/>
            <person name="Seyedsayamdost M.R."/>
        </authorList>
    </citation>
    <scope>NUCLEOTIDE SEQUENCE [LARGE SCALE GENOMIC DNA]</scope>
    <source>
        <strain evidence="6">ATCC 55076</strain>
    </source>
</reference>